<feature type="transmembrane region" description="Helical" evidence="1">
    <location>
        <begin position="81"/>
        <end position="101"/>
    </location>
</feature>
<protein>
    <submittedName>
        <fullName evidence="2">Uncharacterized protein</fullName>
    </submittedName>
</protein>
<gene>
    <name evidence="2" type="ORF">ARMGADRAFT_1031297</name>
</gene>
<sequence>MQGFNKLSYPRRAVVNDSPALVLISVVFPLDLVGAVFAPRRGIMSGVLVVGMLDAWMIMPAALVWYLLVFHEQILLSWLSLHYYEAIGGVSIVSLFLLLEFNGEKHKCYRIGKTFGGIEVVLIAILGGDGIDKMVYIDLQCVLKKFVIISSTLPVSYQSDIGPDNCFFSGKEQLAMTMIISPTYAVTSTEYSIIQL</sequence>
<dbReference type="AlphaFoldDB" id="A0A2H3D9B3"/>
<keyword evidence="1" id="KW-1133">Transmembrane helix</keyword>
<dbReference type="Proteomes" id="UP000217790">
    <property type="component" value="Unassembled WGS sequence"/>
</dbReference>
<organism evidence="2 3">
    <name type="scientific">Armillaria gallica</name>
    <name type="common">Bulbous honey fungus</name>
    <name type="synonym">Armillaria bulbosa</name>
    <dbReference type="NCBI Taxonomy" id="47427"/>
    <lineage>
        <taxon>Eukaryota</taxon>
        <taxon>Fungi</taxon>
        <taxon>Dikarya</taxon>
        <taxon>Basidiomycota</taxon>
        <taxon>Agaricomycotina</taxon>
        <taxon>Agaricomycetes</taxon>
        <taxon>Agaricomycetidae</taxon>
        <taxon>Agaricales</taxon>
        <taxon>Marasmiineae</taxon>
        <taxon>Physalacriaceae</taxon>
        <taxon>Armillaria</taxon>
    </lineage>
</organism>
<feature type="transmembrane region" description="Helical" evidence="1">
    <location>
        <begin position="46"/>
        <end position="69"/>
    </location>
</feature>
<keyword evidence="3" id="KW-1185">Reference proteome</keyword>
<feature type="transmembrane region" description="Helical" evidence="1">
    <location>
        <begin position="20"/>
        <end position="39"/>
    </location>
</feature>
<dbReference type="EMBL" id="KZ293660">
    <property type="protein sequence ID" value="PBK91809.1"/>
    <property type="molecule type" value="Genomic_DNA"/>
</dbReference>
<name>A0A2H3D9B3_ARMGA</name>
<proteinExistence type="predicted"/>
<keyword evidence="1" id="KW-0812">Transmembrane</keyword>
<evidence type="ECO:0000313" key="3">
    <source>
        <dbReference type="Proteomes" id="UP000217790"/>
    </source>
</evidence>
<evidence type="ECO:0000313" key="2">
    <source>
        <dbReference type="EMBL" id="PBK91809.1"/>
    </source>
</evidence>
<accession>A0A2H3D9B3</accession>
<evidence type="ECO:0000256" key="1">
    <source>
        <dbReference type="SAM" id="Phobius"/>
    </source>
</evidence>
<reference evidence="3" key="1">
    <citation type="journal article" date="2017" name="Nat. Ecol. Evol.">
        <title>Genome expansion and lineage-specific genetic innovations in the forest pathogenic fungi Armillaria.</title>
        <authorList>
            <person name="Sipos G."/>
            <person name="Prasanna A.N."/>
            <person name="Walter M.C."/>
            <person name="O'Connor E."/>
            <person name="Balint B."/>
            <person name="Krizsan K."/>
            <person name="Kiss B."/>
            <person name="Hess J."/>
            <person name="Varga T."/>
            <person name="Slot J."/>
            <person name="Riley R."/>
            <person name="Boka B."/>
            <person name="Rigling D."/>
            <person name="Barry K."/>
            <person name="Lee J."/>
            <person name="Mihaltcheva S."/>
            <person name="LaButti K."/>
            <person name="Lipzen A."/>
            <person name="Waldron R."/>
            <person name="Moloney N.M."/>
            <person name="Sperisen C."/>
            <person name="Kredics L."/>
            <person name="Vagvoelgyi C."/>
            <person name="Patrignani A."/>
            <person name="Fitzpatrick D."/>
            <person name="Nagy I."/>
            <person name="Doyle S."/>
            <person name="Anderson J.B."/>
            <person name="Grigoriev I.V."/>
            <person name="Gueldener U."/>
            <person name="Muensterkoetter M."/>
            <person name="Nagy L.G."/>
        </authorList>
    </citation>
    <scope>NUCLEOTIDE SEQUENCE [LARGE SCALE GENOMIC DNA]</scope>
    <source>
        <strain evidence="3">Ar21-2</strain>
    </source>
</reference>
<dbReference type="InParanoid" id="A0A2H3D9B3"/>
<keyword evidence="1" id="KW-0472">Membrane</keyword>